<protein>
    <submittedName>
        <fullName evidence="6">Nitrate ABC transporter substrate-binding protein</fullName>
    </submittedName>
</protein>
<dbReference type="SUPFAM" id="SSF53850">
    <property type="entry name" value="Periplasmic binding protein-like II"/>
    <property type="match status" value="1"/>
</dbReference>
<dbReference type="Pfam" id="PF13379">
    <property type="entry name" value="NMT1_2"/>
    <property type="match status" value="1"/>
</dbReference>
<evidence type="ECO:0000256" key="5">
    <source>
        <dbReference type="ARBA" id="ARBA00023136"/>
    </source>
</evidence>
<keyword evidence="4" id="KW-0997">Cell inner membrane</keyword>
<evidence type="ECO:0000313" key="7">
    <source>
        <dbReference type="Proteomes" id="UP000626210"/>
    </source>
</evidence>
<reference evidence="7" key="1">
    <citation type="journal article" date="2019" name="Int. J. Syst. Evol. Microbiol.">
        <title>The Global Catalogue of Microorganisms (GCM) 10K type strain sequencing project: providing services to taxonomists for standard genome sequencing and annotation.</title>
        <authorList>
            <consortium name="The Broad Institute Genomics Platform"/>
            <consortium name="The Broad Institute Genome Sequencing Center for Infectious Disease"/>
            <person name="Wu L."/>
            <person name="Ma J."/>
        </authorList>
    </citation>
    <scope>NUCLEOTIDE SEQUENCE [LARGE SCALE GENOMIC DNA]</scope>
    <source>
        <strain evidence="7">KCTC 23314</strain>
    </source>
</reference>
<organism evidence="6 7">
    <name type="scientific">Pseudorhodoferax aquiterrae</name>
    <dbReference type="NCBI Taxonomy" id="747304"/>
    <lineage>
        <taxon>Bacteria</taxon>
        <taxon>Pseudomonadati</taxon>
        <taxon>Pseudomonadota</taxon>
        <taxon>Betaproteobacteria</taxon>
        <taxon>Burkholderiales</taxon>
        <taxon>Comamonadaceae</taxon>
    </lineage>
</organism>
<dbReference type="PANTHER" id="PTHR30024:SF43">
    <property type="entry name" value="BLL4572 PROTEIN"/>
    <property type="match status" value="1"/>
</dbReference>
<sequence>MSDFADPYDADRPLRLGCSCGRDHSPAEHAAEAAVEATAASAARELRERARRPDVQARSNAFVEAALVKALFPHDALRRRFLRAVGKGTAMAAIGSVLPIASLQAMAQEKGALEKKDLKIGFIPITCATPLIMAHPLGFYQKQGLNVEVVKTAGWALIRDKMLNREYDATHFLSPMPLAISLGVGSNATPMNVATIQNTNGQAITLANKHKDRRDPKLWKGFRFAVPFEFSMHNFLLRYYVAEHGLNPDTDIQIRVVPPPEMVANLRAGNIDGYLGPDPFNQRAVFEEIGFLHLLTKDLWDGHPCCAFGTSTAFIQQNPNTFAALYRAVLTASAMAREAKNRELIAKVIAPAQYLNQPETVLSQVLTGRFADGLGKVQTVPNRADFDPIPWQSMAVWMLTQMQRWGYVKGEVDYKQIAERVFLLTDAKKQMAALDQKAPEGAYPKFKIMGKEFDADKAAAYAKSFAIGKA</sequence>
<keyword evidence="2" id="KW-0813">Transport</keyword>
<dbReference type="Proteomes" id="UP000626210">
    <property type="component" value="Unassembled WGS sequence"/>
</dbReference>
<evidence type="ECO:0000256" key="1">
    <source>
        <dbReference type="ARBA" id="ARBA00004308"/>
    </source>
</evidence>
<dbReference type="EMBL" id="BMYK01000020">
    <property type="protein sequence ID" value="GHC95395.1"/>
    <property type="molecule type" value="Genomic_DNA"/>
</dbReference>
<dbReference type="CDD" id="cd13553">
    <property type="entry name" value="PBP2_NrtA_CpmA_like"/>
    <property type="match status" value="1"/>
</dbReference>
<comment type="caution">
    <text evidence="6">The sequence shown here is derived from an EMBL/GenBank/DDBJ whole genome shotgun (WGS) entry which is preliminary data.</text>
</comment>
<keyword evidence="7" id="KW-1185">Reference proteome</keyword>
<evidence type="ECO:0000256" key="4">
    <source>
        <dbReference type="ARBA" id="ARBA00022519"/>
    </source>
</evidence>
<dbReference type="RefSeq" id="WP_189689439.1">
    <property type="nucleotide sequence ID" value="NZ_BMYK01000020.1"/>
</dbReference>
<dbReference type="PANTHER" id="PTHR30024">
    <property type="entry name" value="ALIPHATIC SULFONATES-BINDING PROTEIN-RELATED"/>
    <property type="match status" value="1"/>
</dbReference>
<evidence type="ECO:0000256" key="3">
    <source>
        <dbReference type="ARBA" id="ARBA00022475"/>
    </source>
</evidence>
<keyword evidence="3" id="KW-1003">Cell membrane</keyword>
<evidence type="ECO:0000313" key="6">
    <source>
        <dbReference type="EMBL" id="GHC95395.1"/>
    </source>
</evidence>
<comment type="subcellular location">
    <subcellularLocation>
        <location evidence="1">Endomembrane system</location>
    </subcellularLocation>
</comment>
<proteinExistence type="predicted"/>
<name>A0ABQ3G7M7_9BURK</name>
<gene>
    <name evidence="6" type="primary">nrtA</name>
    <name evidence="6" type="ORF">GCM10007320_48340</name>
</gene>
<dbReference type="Gene3D" id="3.40.190.10">
    <property type="entry name" value="Periplasmic binding protein-like II"/>
    <property type="match status" value="2"/>
</dbReference>
<evidence type="ECO:0000256" key="2">
    <source>
        <dbReference type="ARBA" id="ARBA00022448"/>
    </source>
</evidence>
<keyword evidence="5" id="KW-0472">Membrane</keyword>
<accession>A0ABQ3G7M7</accession>
<dbReference type="InterPro" id="IPR044527">
    <property type="entry name" value="NrtA/CpmA_ABC-bd_dom"/>
</dbReference>